<dbReference type="AlphaFoldDB" id="A0A2P2PW04"/>
<reference evidence="1" key="1">
    <citation type="submission" date="2018-02" db="EMBL/GenBank/DDBJ databases">
        <title>Rhizophora mucronata_Transcriptome.</title>
        <authorList>
            <person name="Meera S.P."/>
            <person name="Sreeshan A."/>
            <person name="Augustine A."/>
        </authorList>
    </citation>
    <scope>NUCLEOTIDE SEQUENCE</scope>
    <source>
        <tissue evidence="1">Leaf</tissue>
    </source>
</reference>
<accession>A0A2P2PW04</accession>
<organism evidence="1">
    <name type="scientific">Rhizophora mucronata</name>
    <name type="common">Asiatic mangrove</name>
    <dbReference type="NCBI Taxonomy" id="61149"/>
    <lineage>
        <taxon>Eukaryota</taxon>
        <taxon>Viridiplantae</taxon>
        <taxon>Streptophyta</taxon>
        <taxon>Embryophyta</taxon>
        <taxon>Tracheophyta</taxon>
        <taxon>Spermatophyta</taxon>
        <taxon>Magnoliopsida</taxon>
        <taxon>eudicotyledons</taxon>
        <taxon>Gunneridae</taxon>
        <taxon>Pentapetalae</taxon>
        <taxon>rosids</taxon>
        <taxon>fabids</taxon>
        <taxon>Malpighiales</taxon>
        <taxon>Rhizophoraceae</taxon>
        <taxon>Rhizophora</taxon>
    </lineage>
</organism>
<evidence type="ECO:0000313" key="1">
    <source>
        <dbReference type="EMBL" id="MBX58918.1"/>
    </source>
</evidence>
<proteinExistence type="predicted"/>
<sequence>MASLPQLKYCSLLPLEFHWPITRCFQVHLHGIQPCIFHTLF</sequence>
<dbReference type="EMBL" id="GGEC01078434">
    <property type="protein sequence ID" value="MBX58918.1"/>
    <property type="molecule type" value="Transcribed_RNA"/>
</dbReference>
<protein>
    <submittedName>
        <fullName evidence="1">Kinesin-like protein NACK1</fullName>
    </submittedName>
</protein>
<name>A0A2P2PW04_RHIMU</name>